<evidence type="ECO:0000313" key="3">
    <source>
        <dbReference type="Proteomes" id="UP000264006"/>
    </source>
</evidence>
<sequence length="918" mass="96137">MFKKPLALLAAVVMAYALLPALSAAAAPPASATLANSSVFPGLGQTFTVTVRNDANPLSLGALETINYVRVTPPAVLLNEGCPTVTGWTCTSHRNGYFDFSGGAIAAGSSLSIPFTGDIGAPNNANQVQPFVVDVSDQNGANNSFARLPGMNLTVKVLQLVASSIEETSPNTDELTTRGQTVQGQFRVLSYARQAITATPTVNGVQQATVTLPGIGNAVAGTTQETPVPFSVSSTVALSPRTTALNITASIASPGASAGPLTGSFTAQAQAYLVPDLDSVEPKVVRSSRKDANGDHVGGFSYDISLDAEKLNIPTMSTAPTATLQLTGPGAPTGPLPMTITWSGGSPWAEGAVAEFSVTNVMIDSTVDTGVLNGMLTLSGGTDSNLFPYSQPIPLPNLILIDNIAPIIQNFDIAIPSGQFQVKAGDTLQLTGDIDDPQNSPQLDLTITGTVTDKVTMQQSDPITVHANPTFSGDSFSVSYTLPATVPFNLVETPLPEFALFTADASIADVANNQSTASGDVDIDNAVPTVRIATLQDDEFDGTDDFPGARYYIEVELTNDYNKDDGTSLIAGGCNPLSWDQDETSVIGVYYSNGASCQNGVAGPDNKRVLALLSELDPNFPYQIEFDSGVLLHDDMFDGAANEVLGFVAETITTIAPPNPLFSQFERYDTDASDGSYETVTVYGDAENNDRVVHVNAGGPAATPGSKVPHITVGAASTAFEVHVRDELGNTLYRVAAPTVNGNDQTTLDLPIPALLGSCENGQAGEGTLVGDNCELTRFVTFFNPNAANGSRFSLDPLKLTVVLDQVTPEIRTAALNGSDAVDVGYNEALAGGRNANQDWATVQLNPDAGQQQDEFLFRPVNSVDNGANGATRVLSGLLLDQRVGLYGVSFLYNGSDPLELYEDLAGNRTSEDVIFES</sequence>
<evidence type="ECO:0000313" key="2">
    <source>
        <dbReference type="EMBL" id="AXV05238.1"/>
    </source>
</evidence>
<name>A0A346XSP1_9ACTN</name>
<gene>
    <name evidence="2" type="ORF">DVS28_a0531</name>
</gene>
<accession>A0A346XSP1</accession>
<reference evidence="2 3" key="1">
    <citation type="submission" date="2018-09" db="EMBL/GenBank/DDBJ databases">
        <title>Complete genome sequence of Euzebya sp. DY32-46 isolated from seawater of Pacific Ocean.</title>
        <authorList>
            <person name="Xu L."/>
            <person name="Wu Y.-H."/>
            <person name="Xu X.-W."/>
        </authorList>
    </citation>
    <scope>NUCLEOTIDE SEQUENCE [LARGE SCALE GENOMIC DNA]</scope>
    <source>
        <strain evidence="2 3">DY32-46</strain>
    </source>
</reference>
<dbReference type="KEGG" id="euz:DVS28_a0531"/>
<feature type="signal peptide" evidence="1">
    <location>
        <begin position="1"/>
        <end position="26"/>
    </location>
</feature>
<organism evidence="2 3">
    <name type="scientific">Euzebya pacifica</name>
    <dbReference type="NCBI Taxonomy" id="1608957"/>
    <lineage>
        <taxon>Bacteria</taxon>
        <taxon>Bacillati</taxon>
        <taxon>Actinomycetota</taxon>
        <taxon>Nitriliruptoria</taxon>
        <taxon>Euzebyales</taxon>
    </lineage>
</organism>
<dbReference type="Proteomes" id="UP000264006">
    <property type="component" value="Chromosome"/>
</dbReference>
<protein>
    <submittedName>
        <fullName evidence="2">T1SS secreted agglutinin RTX</fullName>
    </submittedName>
</protein>
<feature type="chain" id="PRO_5016765837" evidence="1">
    <location>
        <begin position="27"/>
        <end position="918"/>
    </location>
</feature>
<evidence type="ECO:0000256" key="1">
    <source>
        <dbReference type="SAM" id="SignalP"/>
    </source>
</evidence>
<dbReference type="EMBL" id="CP031165">
    <property type="protein sequence ID" value="AXV05238.1"/>
    <property type="molecule type" value="Genomic_DNA"/>
</dbReference>
<proteinExistence type="predicted"/>
<keyword evidence="1" id="KW-0732">Signal</keyword>
<keyword evidence="3" id="KW-1185">Reference proteome</keyword>
<dbReference type="AlphaFoldDB" id="A0A346XSP1"/>